<keyword evidence="2" id="KW-1185">Reference proteome</keyword>
<dbReference type="AlphaFoldDB" id="A0A2H6LP24"/>
<evidence type="ECO:0000313" key="1">
    <source>
        <dbReference type="EMBL" id="GBE94951.1"/>
    </source>
</evidence>
<name>A0A2H6LP24_9NOSO</name>
<sequence>MEPVTLTAVGTAIATIVLTKALEKTGEKLGEAALEKSNELIAQLRQKNKLPLLANTSQENTQQALDYGQAVLELKAAADTDTEIAQSVREVEATINQDQSQTGEKIQKLAAEIQAQPAIVNNFAKLAESIQAEKGSMVAQQIIINNPQNTYN</sequence>
<accession>A0A2H6LP24</accession>
<dbReference type="EMBL" id="BDGE01000093">
    <property type="protein sequence ID" value="GBE94951.1"/>
    <property type="molecule type" value="Genomic_DNA"/>
</dbReference>
<comment type="caution">
    <text evidence="1">The sequence shown here is derived from an EMBL/GenBank/DDBJ whole genome shotgun (WGS) entry which is preliminary data.</text>
</comment>
<proteinExistence type="predicted"/>
<gene>
    <name evidence="1" type="ORF">NCWK1_4732</name>
</gene>
<evidence type="ECO:0000313" key="2">
    <source>
        <dbReference type="Proteomes" id="UP000236527"/>
    </source>
</evidence>
<dbReference type="Proteomes" id="UP000236527">
    <property type="component" value="Unassembled WGS sequence"/>
</dbReference>
<dbReference type="RefSeq" id="WP_103126523.1">
    <property type="nucleotide sequence ID" value="NZ_DF978441.1"/>
</dbReference>
<reference evidence="2" key="1">
    <citation type="journal article" date="2018" name="Genome Announc.">
        <title>Draft Genome Sequence of the Nitrogen-Fixing and Hormogonia-Inducing Cyanobacterium Nostoc cycadae Strain WK-1, Isolated from the Coralloid Roots of Cycas revoluta.</title>
        <authorList>
            <person name="Kanesaki Y."/>
            <person name="Hirose M."/>
            <person name="Hirose Y."/>
            <person name="Fujisawa T."/>
            <person name="Nakamura Y."/>
            <person name="Watanabe S."/>
            <person name="Matsunaga S."/>
            <person name="Uchida H."/>
            <person name="Murakami A."/>
        </authorList>
    </citation>
    <scope>NUCLEOTIDE SEQUENCE [LARGE SCALE GENOMIC DNA]</scope>
    <source>
        <strain evidence="2">WK-1</strain>
    </source>
</reference>
<protein>
    <submittedName>
        <fullName evidence="1">Uncharacterized protein</fullName>
    </submittedName>
</protein>
<organism evidence="1 2">
    <name type="scientific">Nostoc cycadae WK-1</name>
    <dbReference type="NCBI Taxonomy" id="1861711"/>
    <lineage>
        <taxon>Bacteria</taxon>
        <taxon>Bacillati</taxon>
        <taxon>Cyanobacteriota</taxon>
        <taxon>Cyanophyceae</taxon>
        <taxon>Nostocales</taxon>
        <taxon>Nostocaceae</taxon>
        <taxon>Nostoc</taxon>
    </lineage>
</organism>